<dbReference type="Proteomes" id="UP000284689">
    <property type="component" value="Unassembled WGS sequence"/>
</dbReference>
<dbReference type="Proteomes" id="UP000491168">
    <property type="component" value="Unassembled WGS sequence"/>
</dbReference>
<reference evidence="15 16" key="3">
    <citation type="journal article" date="2019" name="Nat. Med.">
        <title>A library of human gut bacterial isolates paired with longitudinal multiomics data enables mechanistic microbiome research.</title>
        <authorList>
            <person name="Poyet M."/>
            <person name="Groussin M."/>
            <person name="Gibbons S.M."/>
            <person name="Avila-Pacheco J."/>
            <person name="Jiang X."/>
            <person name="Kearney S.M."/>
            <person name="Perrotta A.R."/>
            <person name="Berdy B."/>
            <person name="Zhao S."/>
            <person name="Lieberman T.D."/>
            <person name="Swanson P.K."/>
            <person name="Smith M."/>
            <person name="Roesemann S."/>
            <person name="Alexander J.E."/>
            <person name="Rich S.A."/>
            <person name="Livny J."/>
            <person name="Vlamakis H."/>
            <person name="Clish C."/>
            <person name="Bullock K."/>
            <person name="Deik A."/>
            <person name="Scott J."/>
            <person name="Pierce K.A."/>
            <person name="Xavier R.J."/>
            <person name="Alm E.J."/>
        </authorList>
    </citation>
    <scope>NUCLEOTIDE SEQUENCE [LARGE SCALE GENOMIC DNA]</scope>
    <source>
        <strain evidence="6 15">BIOML-A19</strain>
        <strain evidence="5 17">BIOML-A21</strain>
        <strain evidence="4 16">BIOML-A25</strain>
    </source>
</reference>
<evidence type="ECO:0000313" key="3">
    <source>
        <dbReference type="EMBL" id="CUQ26533.1"/>
    </source>
</evidence>
<dbReference type="Proteomes" id="UP000095725">
    <property type="component" value="Unassembled WGS sequence"/>
</dbReference>
<reference evidence="10 11" key="1">
    <citation type="submission" date="2015-09" db="EMBL/GenBank/DDBJ databases">
        <authorList>
            <consortium name="Pathogen Informatics"/>
        </authorList>
    </citation>
    <scope>NUCLEOTIDE SEQUENCE [LARGE SCALE GENOMIC DNA]</scope>
    <source>
        <strain evidence="3 10">2789STDY5834880</strain>
        <strain evidence="2 11">2789STDY5834946</strain>
    </source>
</reference>
<dbReference type="EMBL" id="CZAI01000025">
    <property type="protein sequence ID" value="CUQ26533.1"/>
    <property type="molecule type" value="Genomic_DNA"/>
</dbReference>
<dbReference type="EMBL" id="QRUO01000044">
    <property type="protein sequence ID" value="RGR64986.1"/>
    <property type="molecule type" value="Genomic_DNA"/>
</dbReference>
<evidence type="ECO:0000313" key="11">
    <source>
        <dbReference type="Proteomes" id="UP000095725"/>
    </source>
</evidence>
<dbReference type="EMBL" id="QRKD01000004">
    <property type="protein sequence ID" value="RHH92073.1"/>
    <property type="molecule type" value="Genomic_DNA"/>
</dbReference>
<evidence type="ECO:0000313" key="13">
    <source>
        <dbReference type="Proteomes" id="UP000284205"/>
    </source>
</evidence>
<name>A0A174UVR9_9BACE</name>
<evidence type="ECO:0000313" key="7">
    <source>
        <dbReference type="EMBL" id="RGR64986.1"/>
    </source>
</evidence>
<dbReference type="KEGG" id="bcac:CGC64_18010"/>
<evidence type="ECO:0000313" key="4">
    <source>
        <dbReference type="EMBL" id="KAA5474089.1"/>
    </source>
</evidence>
<dbReference type="EMBL" id="CZBL01000009">
    <property type="protein sequence ID" value="CUQ25455.1"/>
    <property type="molecule type" value="Genomic_DNA"/>
</dbReference>
<evidence type="ECO:0000313" key="2">
    <source>
        <dbReference type="EMBL" id="CUQ25455.1"/>
    </source>
</evidence>
<protein>
    <submittedName>
        <fullName evidence="3">Uncharacterized protein</fullName>
    </submittedName>
</protein>
<evidence type="ECO:0000313" key="17">
    <source>
        <dbReference type="Proteomes" id="UP000491168"/>
    </source>
</evidence>
<accession>A0A174UVR9</accession>
<dbReference type="EMBL" id="QSJD01000066">
    <property type="protein sequence ID" value="RHD40420.1"/>
    <property type="molecule type" value="Genomic_DNA"/>
</dbReference>
<evidence type="ECO:0000313" key="16">
    <source>
        <dbReference type="Proteomes" id="UP000427825"/>
    </source>
</evidence>
<evidence type="ECO:0000313" key="8">
    <source>
        <dbReference type="EMBL" id="RHD40420.1"/>
    </source>
</evidence>
<dbReference type="Proteomes" id="UP000284205">
    <property type="component" value="Unassembled WGS sequence"/>
</dbReference>
<evidence type="ECO:0000313" key="15">
    <source>
        <dbReference type="Proteomes" id="UP000368418"/>
    </source>
</evidence>
<sequence>MRTPEERKEWERLCRQYNVDSLYEAIEGCREELEFLVHCAERLEPLPDDDTPALRPRRATIADHAV</sequence>
<dbReference type="Proteomes" id="UP000427825">
    <property type="component" value="Unassembled WGS sequence"/>
</dbReference>
<dbReference type="Proteomes" id="UP000095657">
    <property type="component" value="Unassembled WGS sequence"/>
</dbReference>
<dbReference type="STRING" id="47678.ERS852494_04494"/>
<reference evidence="12 13" key="2">
    <citation type="submission" date="2018-08" db="EMBL/GenBank/DDBJ databases">
        <title>A genome reference for cultivated species of the human gut microbiota.</title>
        <authorList>
            <person name="Zou Y."/>
            <person name="Xue W."/>
            <person name="Luo G."/>
        </authorList>
    </citation>
    <scope>NUCLEOTIDE SEQUENCE [LARGE SCALE GENOMIC DNA]</scope>
    <source>
        <strain evidence="7 13">AF24-29LB</strain>
        <strain evidence="9 12">AM16-49B</strain>
        <strain evidence="8 14">AM31-16AC</strain>
    </source>
</reference>
<evidence type="ECO:0000313" key="12">
    <source>
        <dbReference type="Proteomes" id="UP000283512"/>
    </source>
</evidence>
<evidence type="ECO:0000313" key="9">
    <source>
        <dbReference type="EMBL" id="RHH92073.1"/>
    </source>
</evidence>
<dbReference type="EMBL" id="VVYJ01000010">
    <property type="protein sequence ID" value="KAA5474089.1"/>
    <property type="molecule type" value="Genomic_DNA"/>
</dbReference>
<dbReference type="RefSeq" id="WP_005679761.1">
    <property type="nucleotide sequence ID" value="NZ_JBEJIJ010000142.1"/>
</dbReference>
<feature type="region of interest" description="Disordered" evidence="1">
    <location>
        <begin position="46"/>
        <end position="66"/>
    </location>
</feature>
<dbReference type="AlphaFoldDB" id="A0A174UVR9"/>
<evidence type="ECO:0000313" key="14">
    <source>
        <dbReference type="Proteomes" id="UP000284689"/>
    </source>
</evidence>
<evidence type="ECO:0000313" key="10">
    <source>
        <dbReference type="Proteomes" id="UP000095657"/>
    </source>
</evidence>
<proteinExistence type="predicted"/>
<dbReference type="Proteomes" id="UP000283512">
    <property type="component" value="Unassembled WGS sequence"/>
</dbReference>
<evidence type="ECO:0000313" key="6">
    <source>
        <dbReference type="EMBL" id="KAA5500948.1"/>
    </source>
</evidence>
<dbReference type="EMBL" id="VVYF01000008">
    <property type="protein sequence ID" value="KAA5492157.1"/>
    <property type="molecule type" value="Genomic_DNA"/>
</dbReference>
<organism evidence="3 10">
    <name type="scientific">Bacteroides caccae</name>
    <dbReference type="NCBI Taxonomy" id="47678"/>
    <lineage>
        <taxon>Bacteria</taxon>
        <taxon>Pseudomonadati</taxon>
        <taxon>Bacteroidota</taxon>
        <taxon>Bacteroidia</taxon>
        <taxon>Bacteroidales</taxon>
        <taxon>Bacteroidaceae</taxon>
        <taxon>Bacteroides</taxon>
    </lineage>
</organism>
<evidence type="ECO:0000256" key="1">
    <source>
        <dbReference type="SAM" id="MobiDB-lite"/>
    </source>
</evidence>
<dbReference type="EMBL" id="VVYD01000004">
    <property type="protein sequence ID" value="KAA5500948.1"/>
    <property type="molecule type" value="Genomic_DNA"/>
</dbReference>
<gene>
    <name evidence="9" type="ORF">DW190_07145</name>
    <name evidence="8" type="ORF">DW794_22015</name>
    <name evidence="7" type="ORF">DWY26_22585</name>
    <name evidence="3" type="ORF">ERS852494_04494</name>
    <name evidence="2" type="ORF">ERS852558_02325</name>
    <name evidence="6" type="ORF">F2Y31_06875</name>
    <name evidence="5" type="ORF">F2Y35_09510</name>
    <name evidence="4" type="ORF">F2Y39_15940</name>
</gene>
<dbReference type="Proteomes" id="UP000368418">
    <property type="component" value="Unassembled WGS sequence"/>
</dbReference>
<evidence type="ECO:0000313" key="5">
    <source>
        <dbReference type="EMBL" id="KAA5492157.1"/>
    </source>
</evidence>